<evidence type="ECO:0000259" key="2">
    <source>
        <dbReference type="Pfam" id="PF13280"/>
    </source>
</evidence>
<dbReference type="SUPFAM" id="SSF46785">
    <property type="entry name" value="Winged helix' DNA-binding domain"/>
    <property type="match status" value="1"/>
</dbReference>
<dbReference type="PANTHER" id="PTHR34580">
    <property type="match status" value="1"/>
</dbReference>
<evidence type="ECO:0000259" key="1">
    <source>
        <dbReference type="Pfam" id="PF08279"/>
    </source>
</evidence>
<keyword evidence="6" id="KW-1185">Reference proteome</keyword>
<dbReference type="InterPro" id="IPR036388">
    <property type="entry name" value="WH-like_DNA-bd_sf"/>
</dbReference>
<feature type="domain" description="WYL" evidence="2">
    <location>
        <begin position="121"/>
        <end position="190"/>
    </location>
</feature>
<dbReference type="InterPro" id="IPR051534">
    <property type="entry name" value="CBASS_pafABC_assoc_protein"/>
</dbReference>
<dbReference type="AlphaFoldDB" id="A0AAE5TH32"/>
<proteinExistence type="predicted"/>
<evidence type="ECO:0000313" key="6">
    <source>
        <dbReference type="Proteomes" id="UP001347884"/>
    </source>
</evidence>
<reference evidence="3 6" key="2">
    <citation type="journal article" date="2022" name="Front. Microbiol.">
        <title>Commensal bacteria contribute to the growth of multidrug-resistant Avibacterium paragallinarum in chickens.</title>
        <authorList>
            <person name="Zhu J."/>
            <person name="Chen Y."/>
            <person name="Wu Y."/>
            <person name="Wang Y."/>
            <person name="Zhu K."/>
        </authorList>
    </citation>
    <scope>NUCLEOTIDE SEQUENCE [LARGE SCALE GENOMIC DNA]</scope>
    <source>
        <strain evidence="3 6">AV25</strain>
    </source>
</reference>
<feature type="domain" description="Helix-turn-helix type 11" evidence="1">
    <location>
        <begin position="10"/>
        <end position="45"/>
    </location>
</feature>
<dbReference type="RefSeq" id="WP_110478492.1">
    <property type="nucleotide sequence ID" value="NZ_CP081939.1"/>
</dbReference>
<reference evidence="3" key="3">
    <citation type="submission" date="2022-05" db="EMBL/GenBank/DDBJ databases">
        <authorList>
            <person name="Chen Y."/>
            <person name="Zhu J."/>
            <person name="Zhu K."/>
        </authorList>
    </citation>
    <scope>NUCLEOTIDE SEQUENCE</scope>
    <source>
        <strain evidence="3">AV25</strain>
    </source>
</reference>
<dbReference type="Proteomes" id="UP000247594">
    <property type="component" value="Unassembled WGS sequence"/>
</dbReference>
<name>A0AAE5TH32_AVIPA</name>
<dbReference type="Gene3D" id="1.10.10.10">
    <property type="entry name" value="Winged helix-like DNA-binding domain superfamily/Winged helix DNA-binding domain"/>
    <property type="match status" value="1"/>
</dbReference>
<dbReference type="EMBL" id="QJPJ01000011">
    <property type="protein sequence ID" value="PXZ38730.1"/>
    <property type="molecule type" value="Genomic_DNA"/>
</dbReference>
<dbReference type="InterPro" id="IPR036390">
    <property type="entry name" value="WH_DNA-bd_sf"/>
</dbReference>
<dbReference type="InterPro" id="IPR013196">
    <property type="entry name" value="HTH_11"/>
</dbReference>
<dbReference type="Pfam" id="PF08279">
    <property type="entry name" value="HTH_11"/>
    <property type="match status" value="1"/>
</dbReference>
<dbReference type="EMBL" id="JAMDKF010000008">
    <property type="protein sequence ID" value="MEE6041266.1"/>
    <property type="molecule type" value="Genomic_DNA"/>
</dbReference>
<protein>
    <submittedName>
        <fullName evidence="4">Transcriptional regulator</fullName>
    </submittedName>
    <submittedName>
        <fullName evidence="3">WYL domain-containing protein</fullName>
    </submittedName>
</protein>
<dbReference type="PROSITE" id="PS52050">
    <property type="entry name" value="WYL"/>
    <property type="match status" value="1"/>
</dbReference>
<evidence type="ECO:0000313" key="5">
    <source>
        <dbReference type="Proteomes" id="UP000247594"/>
    </source>
</evidence>
<dbReference type="PANTHER" id="PTHR34580:SF1">
    <property type="entry name" value="PROTEIN PAFC"/>
    <property type="match status" value="1"/>
</dbReference>
<dbReference type="Pfam" id="PF13280">
    <property type="entry name" value="WYL"/>
    <property type="match status" value="1"/>
</dbReference>
<dbReference type="Proteomes" id="UP001347884">
    <property type="component" value="Unassembled WGS sequence"/>
</dbReference>
<evidence type="ECO:0000313" key="3">
    <source>
        <dbReference type="EMBL" id="MEE6041266.1"/>
    </source>
</evidence>
<reference evidence="4 5" key="1">
    <citation type="submission" date="2018-06" db="EMBL/GenBank/DDBJ databases">
        <authorList>
            <person name="Teymurazov M."/>
            <person name="Kislichkina A."/>
            <person name="Abaymova A."/>
            <person name="Mukhina T."/>
            <person name="Mayskaya N."/>
            <person name="Svetoch E."/>
            <person name="Bogun A."/>
        </authorList>
    </citation>
    <scope>NUCLEOTIDE SEQUENCE [LARGE SCALE GENOMIC DNA]</scope>
    <source>
        <strain evidence="4 5">SCPM-O-B-8406</strain>
    </source>
</reference>
<sequence>MKSTTQLAQRLSFILVELNKGKRIDVNELADEFNVSIRTIQRDIKERLNFLPWDELGPRFYRLDRQKLDILTEEDIQRFALFASVSNLFPEIDKVFYQEKLTQSVQVKGVQYENISHLKEQFNELQLAIQQNKLISFKYKKINSEHSTFYQLEPYLLTNKNGIWYLIGTDKNQNDKQKTFCFTQISQLKVLSETFIPNQKFIENIKNSDSLSHGNVMPEVVVQVSAFAAPFFLRRNLLPNQKLLHKLESGELLLSAQNISQLEILPLVQYWIPHLTIISPQSLQEELKDNLLNYLNKIEKI</sequence>
<comment type="caution">
    <text evidence="4">The sequence shown here is derived from an EMBL/GenBank/DDBJ whole genome shotgun (WGS) entry which is preliminary data.</text>
</comment>
<dbReference type="InterPro" id="IPR026881">
    <property type="entry name" value="WYL_dom"/>
</dbReference>
<accession>A0AAE5TH32</accession>
<organism evidence="4 5">
    <name type="scientific">Avibacterium paragallinarum</name>
    <name type="common">Haemophilus gallinarum</name>
    <dbReference type="NCBI Taxonomy" id="728"/>
    <lineage>
        <taxon>Bacteria</taxon>
        <taxon>Pseudomonadati</taxon>
        <taxon>Pseudomonadota</taxon>
        <taxon>Gammaproteobacteria</taxon>
        <taxon>Pasteurellales</taxon>
        <taxon>Pasteurellaceae</taxon>
        <taxon>Avibacterium</taxon>
    </lineage>
</organism>
<gene>
    <name evidence="4" type="ORF">DM482_07850</name>
    <name evidence="3" type="ORF">M5S13_05120</name>
</gene>
<evidence type="ECO:0000313" key="4">
    <source>
        <dbReference type="EMBL" id="PXZ38730.1"/>
    </source>
</evidence>